<dbReference type="SMART" id="SM00155">
    <property type="entry name" value="PLDc"/>
    <property type="match status" value="2"/>
</dbReference>
<feature type="domain" description="PLD phosphodiesterase" evidence="8">
    <location>
        <begin position="272"/>
        <end position="295"/>
    </location>
</feature>
<feature type="region of interest" description="Disordered" evidence="7">
    <location>
        <begin position="328"/>
        <end position="353"/>
    </location>
</feature>
<dbReference type="InterPro" id="IPR025202">
    <property type="entry name" value="PLD-like_dom"/>
</dbReference>
<dbReference type="EMBL" id="LN847044">
    <property type="protein sequence ID" value="CRI42442.1"/>
    <property type="molecule type" value="Genomic_DNA"/>
</dbReference>
<feature type="domain" description="PLD phosphodiesterase" evidence="8">
    <location>
        <begin position="122"/>
        <end position="149"/>
    </location>
</feature>
<sequence length="353" mass="40238">MNKRQKDKLKICVIISTLILVGIFARAPRGDTFKTFLKSEEAIIYSNQCNEDMRKILCDAIEHADAEIFLRIYNLSEPKIQQSLTRQAQAKKKVTIYYQKFKIPQILKQASNVTLVEQPPAGRKLMHQKALSIDKKDAWLGSANYTNLSLRLDNNLILGMHSSELCDLIITNTSGDFSIKDQTGKYFVLPQDRKIAIQAVLEKIQTAQKTIQVAMFALTHSEIIQALHQAKQRGIHVDIIIDRSHSKLTFKQLRQLNINKDFVSINTAPCTLHHKFAVIDNKTLLAGSINWSKGGFSLNDESLIILENLTKRQNQKLRMIWKDLAKHSEHPTVDDEEKEIIEKSLPVEEQEAA</sequence>
<evidence type="ECO:0000256" key="6">
    <source>
        <dbReference type="ARBA" id="ARBA00023098"/>
    </source>
</evidence>
<comment type="similarity">
    <text evidence="2">Belongs to the phospholipase D family.</text>
</comment>
<evidence type="ECO:0000313" key="9">
    <source>
        <dbReference type="EMBL" id="CRI42442.1"/>
    </source>
</evidence>
<reference evidence="9" key="1">
    <citation type="submission" date="2015-05" db="EMBL/GenBank/DDBJ databases">
        <authorList>
            <person name="Rattei Thomas"/>
        </authorList>
    </citation>
    <scope>NUCLEOTIDE SEQUENCE</scope>
    <source>
        <strain evidence="9">DC9</strain>
    </source>
</reference>
<dbReference type="GO" id="GO:0016891">
    <property type="term" value="F:RNA endonuclease activity producing 5'-phosphomonoesters, hydrolytic mechanism"/>
    <property type="evidence" value="ECO:0007669"/>
    <property type="project" value="TreeGrafter"/>
</dbReference>
<accession>A0A0F7X1J4</accession>
<name>A0A0F7X1J4_CHLPN</name>
<comment type="catalytic activity">
    <reaction evidence="1">
        <text>a 1,2-diacyl-sn-glycero-3-phosphocholine + H2O = a 1,2-diacyl-sn-glycero-3-phosphate + choline + H(+)</text>
        <dbReference type="Rhea" id="RHEA:14445"/>
        <dbReference type="ChEBI" id="CHEBI:15354"/>
        <dbReference type="ChEBI" id="CHEBI:15377"/>
        <dbReference type="ChEBI" id="CHEBI:15378"/>
        <dbReference type="ChEBI" id="CHEBI:57643"/>
        <dbReference type="ChEBI" id="CHEBI:58608"/>
        <dbReference type="EC" id="3.1.4.4"/>
    </reaction>
</comment>
<dbReference type="Gene3D" id="3.30.870.10">
    <property type="entry name" value="Endonuclease Chain A"/>
    <property type="match status" value="2"/>
</dbReference>
<dbReference type="InterPro" id="IPR001736">
    <property type="entry name" value="PLipase_D/transphosphatidylase"/>
</dbReference>
<proteinExistence type="inferred from homology"/>
<dbReference type="GO" id="GO:0006793">
    <property type="term" value="P:phosphorus metabolic process"/>
    <property type="evidence" value="ECO:0007669"/>
    <property type="project" value="UniProtKB-ARBA"/>
</dbReference>
<evidence type="ECO:0000256" key="5">
    <source>
        <dbReference type="ARBA" id="ARBA00022963"/>
    </source>
</evidence>
<dbReference type="GO" id="GO:0004630">
    <property type="term" value="F:phospholipase D activity"/>
    <property type="evidence" value="ECO:0007669"/>
    <property type="project" value="UniProtKB-EC"/>
</dbReference>
<gene>
    <name evidence="9" type="ORF">BN1224_DC9_BM_00030</name>
</gene>
<organism evidence="9">
    <name type="scientific">Chlamydia pneumoniae</name>
    <name type="common">Chlamydophila pneumoniae</name>
    <dbReference type="NCBI Taxonomy" id="83558"/>
    <lineage>
        <taxon>Bacteria</taxon>
        <taxon>Pseudomonadati</taxon>
        <taxon>Chlamydiota</taxon>
        <taxon>Chlamydiia</taxon>
        <taxon>Chlamydiales</taxon>
        <taxon>Chlamydiaceae</taxon>
        <taxon>Chlamydia/Chlamydophila group</taxon>
        <taxon>Chlamydia</taxon>
    </lineage>
</organism>
<dbReference type="CDD" id="cd09116">
    <property type="entry name" value="PLDc_Nuc_like"/>
    <property type="match status" value="1"/>
</dbReference>
<dbReference type="AlphaFoldDB" id="A0A0F7X1J4"/>
<evidence type="ECO:0000256" key="3">
    <source>
        <dbReference type="ARBA" id="ARBA00012027"/>
    </source>
</evidence>
<evidence type="ECO:0000256" key="1">
    <source>
        <dbReference type="ARBA" id="ARBA00000798"/>
    </source>
</evidence>
<dbReference type="Pfam" id="PF13091">
    <property type="entry name" value="PLDc_2"/>
    <property type="match status" value="2"/>
</dbReference>
<dbReference type="PROSITE" id="PS50035">
    <property type="entry name" value="PLD"/>
    <property type="match status" value="2"/>
</dbReference>
<keyword evidence="5" id="KW-0442">Lipid degradation</keyword>
<dbReference type="InterPro" id="IPR051406">
    <property type="entry name" value="PLD_domain"/>
</dbReference>
<dbReference type="SUPFAM" id="SSF56024">
    <property type="entry name" value="Phospholipase D/nuclease"/>
    <property type="match status" value="2"/>
</dbReference>
<dbReference type="GO" id="GO:0016042">
    <property type="term" value="P:lipid catabolic process"/>
    <property type="evidence" value="ECO:0007669"/>
    <property type="project" value="UniProtKB-KW"/>
</dbReference>
<dbReference type="PANTHER" id="PTHR43856:SF1">
    <property type="entry name" value="MITOCHONDRIAL CARDIOLIPIN HYDROLASE"/>
    <property type="match status" value="1"/>
</dbReference>
<protein>
    <recommendedName>
        <fullName evidence="3">phospholipase D</fullName>
        <ecNumber evidence="3">3.1.4.4</ecNumber>
    </recommendedName>
</protein>
<keyword evidence="6" id="KW-0443">Lipid metabolism</keyword>
<evidence type="ECO:0000256" key="4">
    <source>
        <dbReference type="ARBA" id="ARBA00022801"/>
    </source>
</evidence>
<evidence type="ECO:0000259" key="8">
    <source>
        <dbReference type="PROSITE" id="PS50035"/>
    </source>
</evidence>
<evidence type="ECO:0000256" key="2">
    <source>
        <dbReference type="ARBA" id="ARBA00008664"/>
    </source>
</evidence>
<dbReference type="PANTHER" id="PTHR43856">
    <property type="entry name" value="CARDIOLIPIN HYDROLASE"/>
    <property type="match status" value="1"/>
</dbReference>
<dbReference type="EC" id="3.1.4.4" evidence="3"/>
<evidence type="ECO:0000256" key="7">
    <source>
        <dbReference type="SAM" id="MobiDB-lite"/>
    </source>
</evidence>
<keyword evidence="4" id="KW-0378">Hydrolase</keyword>